<dbReference type="Proteomes" id="UP000188184">
    <property type="component" value="Chromosome"/>
</dbReference>
<keyword evidence="2" id="KW-1185">Reference proteome</keyword>
<evidence type="ECO:0000313" key="2">
    <source>
        <dbReference type="Proteomes" id="UP000188184"/>
    </source>
</evidence>
<evidence type="ECO:0000313" key="1">
    <source>
        <dbReference type="EMBL" id="AQQ54341.1"/>
    </source>
</evidence>
<sequence length="68" mass="7669">MAGVAAVHSSAKSWTDITTLQNGSCRDIFKKADAYAEIAGRENWRIFLFPAFIIDCKRNLLVKPYNYA</sequence>
<accession>A0A1Q2L1P1</accession>
<dbReference type="KEGG" id="pmar:B0X71_15365"/>
<reference evidence="1 2" key="1">
    <citation type="submission" date="2017-02" db="EMBL/GenBank/DDBJ databases">
        <title>The complete genomic sequence of a novel cold adapted crude oil-degrading bacterium Planococcus qaidamina Y42.</title>
        <authorList>
            <person name="Yang R."/>
        </authorList>
    </citation>
    <scope>NUCLEOTIDE SEQUENCE [LARGE SCALE GENOMIC DNA]</scope>
    <source>
        <strain evidence="1 2">Y42</strain>
    </source>
</reference>
<protein>
    <submittedName>
        <fullName evidence="1">Uncharacterized protein</fullName>
    </submittedName>
</protein>
<gene>
    <name evidence="1" type="ORF">B0X71_15365</name>
</gene>
<dbReference type="EMBL" id="CP019640">
    <property type="protein sequence ID" value="AQQ54341.1"/>
    <property type="molecule type" value="Genomic_DNA"/>
</dbReference>
<organism evidence="1 2">
    <name type="scientific">Planococcus lenghuensis</name>
    <dbReference type="NCBI Taxonomy" id="2213202"/>
    <lineage>
        <taxon>Bacteria</taxon>
        <taxon>Bacillati</taxon>
        <taxon>Bacillota</taxon>
        <taxon>Bacilli</taxon>
        <taxon>Bacillales</taxon>
        <taxon>Caryophanaceae</taxon>
        <taxon>Planococcus</taxon>
    </lineage>
</organism>
<proteinExistence type="predicted"/>
<name>A0A1Q2L1P1_9BACL</name>
<dbReference type="AlphaFoldDB" id="A0A1Q2L1P1"/>